<evidence type="ECO:0000256" key="1">
    <source>
        <dbReference type="ARBA" id="ARBA00009437"/>
    </source>
</evidence>
<dbReference type="PROSITE" id="PS50931">
    <property type="entry name" value="HTH_LYSR"/>
    <property type="match status" value="1"/>
</dbReference>
<comment type="caution">
    <text evidence="6">The sequence shown here is derived from an EMBL/GenBank/DDBJ whole genome shotgun (WGS) entry which is preliminary data.</text>
</comment>
<evidence type="ECO:0000256" key="3">
    <source>
        <dbReference type="ARBA" id="ARBA00023125"/>
    </source>
</evidence>
<dbReference type="Gene3D" id="1.10.10.10">
    <property type="entry name" value="Winged helix-like DNA-binding domain superfamily/Winged helix DNA-binding domain"/>
    <property type="match status" value="1"/>
</dbReference>
<dbReference type="CDD" id="cd05466">
    <property type="entry name" value="PBP2_LTTR_substrate"/>
    <property type="match status" value="1"/>
</dbReference>
<dbReference type="PRINTS" id="PR00039">
    <property type="entry name" value="HTHLYSR"/>
</dbReference>
<evidence type="ECO:0000313" key="7">
    <source>
        <dbReference type="Proteomes" id="UP001597314"/>
    </source>
</evidence>
<accession>A0ABW5AKZ4</accession>
<evidence type="ECO:0000313" key="6">
    <source>
        <dbReference type="EMBL" id="MFD2183175.1"/>
    </source>
</evidence>
<dbReference type="InterPro" id="IPR005119">
    <property type="entry name" value="LysR_subst-bd"/>
</dbReference>
<organism evidence="6 7">
    <name type="scientific">Rhodoplanes azumiensis</name>
    <dbReference type="NCBI Taxonomy" id="1897628"/>
    <lineage>
        <taxon>Bacteria</taxon>
        <taxon>Pseudomonadati</taxon>
        <taxon>Pseudomonadota</taxon>
        <taxon>Alphaproteobacteria</taxon>
        <taxon>Hyphomicrobiales</taxon>
        <taxon>Nitrobacteraceae</taxon>
        <taxon>Rhodoplanes</taxon>
    </lineage>
</organism>
<protein>
    <submittedName>
        <fullName evidence="6">LysR family transcriptional regulator</fullName>
    </submittedName>
</protein>
<name>A0ABW5AKZ4_9BRAD</name>
<dbReference type="SUPFAM" id="SSF53850">
    <property type="entry name" value="Periplasmic binding protein-like II"/>
    <property type="match status" value="1"/>
</dbReference>
<keyword evidence="3" id="KW-0238">DNA-binding</keyword>
<keyword evidence="2" id="KW-0805">Transcription regulation</keyword>
<comment type="similarity">
    <text evidence="1">Belongs to the LysR transcriptional regulatory family.</text>
</comment>
<dbReference type="Proteomes" id="UP001597314">
    <property type="component" value="Unassembled WGS sequence"/>
</dbReference>
<dbReference type="RefSeq" id="WP_378478343.1">
    <property type="nucleotide sequence ID" value="NZ_JBHUIW010000015.1"/>
</dbReference>
<evidence type="ECO:0000256" key="2">
    <source>
        <dbReference type="ARBA" id="ARBA00023015"/>
    </source>
</evidence>
<keyword evidence="7" id="KW-1185">Reference proteome</keyword>
<gene>
    <name evidence="6" type="ORF">ACFSOX_13535</name>
</gene>
<proteinExistence type="inferred from homology"/>
<dbReference type="PANTHER" id="PTHR30346">
    <property type="entry name" value="TRANSCRIPTIONAL DUAL REGULATOR HCAR-RELATED"/>
    <property type="match status" value="1"/>
</dbReference>
<dbReference type="SUPFAM" id="SSF46785">
    <property type="entry name" value="Winged helix' DNA-binding domain"/>
    <property type="match status" value="1"/>
</dbReference>
<sequence>MEMHQIRYFLAVAQHRNFTRAAEACNVAQPSLTRAVKLLEEELGGALFHRERGNTHLSELGRMVHPHLAQVYAESQAAKRVARDAATLATATLRLGVMCTIAPTQLVELIGAMKTRHPGVALEICDRSARVLDGMLLDGELDVAIYCLPGQEPDARLHVMPLYRERMMIVIPPDHALARRNAVRVRDLDGLSYVNRANCEFNGYAGQFFREQNVTCRTVYSSERDDWMLAMVRSGLGFGFMPELSVTDPDVVARPLIDPEFLRTVNLCTVRGRPYAPAVGAFVREAMRVTWHGAPAMSVTETVAAHGAEAPEPVGD</sequence>
<feature type="domain" description="HTH lysR-type" evidence="5">
    <location>
        <begin position="1"/>
        <end position="58"/>
    </location>
</feature>
<dbReference type="InterPro" id="IPR036390">
    <property type="entry name" value="WH_DNA-bd_sf"/>
</dbReference>
<dbReference type="InterPro" id="IPR036388">
    <property type="entry name" value="WH-like_DNA-bd_sf"/>
</dbReference>
<dbReference type="Pfam" id="PF03466">
    <property type="entry name" value="LysR_substrate"/>
    <property type="match status" value="1"/>
</dbReference>
<reference evidence="7" key="1">
    <citation type="journal article" date="2019" name="Int. J. Syst. Evol. Microbiol.">
        <title>The Global Catalogue of Microorganisms (GCM) 10K type strain sequencing project: providing services to taxonomists for standard genome sequencing and annotation.</title>
        <authorList>
            <consortium name="The Broad Institute Genomics Platform"/>
            <consortium name="The Broad Institute Genome Sequencing Center for Infectious Disease"/>
            <person name="Wu L."/>
            <person name="Ma J."/>
        </authorList>
    </citation>
    <scope>NUCLEOTIDE SEQUENCE [LARGE SCALE GENOMIC DNA]</scope>
    <source>
        <strain evidence="7">CGMCC 1.6774</strain>
    </source>
</reference>
<dbReference type="Gene3D" id="3.40.190.10">
    <property type="entry name" value="Periplasmic binding protein-like II"/>
    <property type="match status" value="2"/>
</dbReference>
<evidence type="ECO:0000256" key="4">
    <source>
        <dbReference type="ARBA" id="ARBA00023163"/>
    </source>
</evidence>
<dbReference type="InterPro" id="IPR000847">
    <property type="entry name" value="LysR_HTH_N"/>
</dbReference>
<evidence type="ECO:0000259" key="5">
    <source>
        <dbReference type="PROSITE" id="PS50931"/>
    </source>
</evidence>
<dbReference type="Pfam" id="PF00126">
    <property type="entry name" value="HTH_1"/>
    <property type="match status" value="1"/>
</dbReference>
<keyword evidence="4" id="KW-0804">Transcription</keyword>
<dbReference type="PANTHER" id="PTHR30346:SF28">
    <property type="entry name" value="HTH-TYPE TRANSCRIPTIONAL REGULATOR CYNR"/>
    <property type="match status" value="1"/>
</dbReference>
<dbReference type="EMBL" id="JBHUIW010000015">
    <property type="protein sequence ID" value="MFD2183175.1"/>
    <property type="molecule type" value="Genomic_DNA"/>
</dbReference>